<dbReference type="AlphaFoldDB" id="A0A177U5N7"/>
<comment type="caution">
    <text evidence="2">The sequence shown here is derived from an EMBL/GenBank/DDBJ whole genome shotgun (WGS) entry which is preliminary data.</text>
</comment>
<sequence length="104" mass="11063">MRTTDGDDDDVGDDQDFDDWVDDADEGGEGGASSAVHADPDAASMRGPKTPIHALFPDDPGQSLKRSPDQQPRFSTPRRTAATSARSCAASHWTRSKSSVCSIV</sequence>
<dbReference type="EMBL" id="LWDD02003431">
    <property type="protein sequence ID" value="KAE8237173.1"/>
    <property type="molecule type" value="Genomic_DNA"/>
</dbReference>
<evidence type="ECO:0000256" key="1">
    <source>
        <dbReference type="SAM" id="MobiDB-lite"/>
    </source>
</evidence>
<gene>
    <name evidence="2" type="ORF">A4X03_0g9203</name>
</gene>
<feature type="compositionally biased region" description="Low complexity" evidence="1">
    <location>
        <begin position="73"/>
        <end position="89"/>
    </location>
</feature>
<evidence type="ECO:0000313" key="3">
    <source>
        <dbReference type="Proteomes" id="UP000077671"/>
    </source>
</evidence>
<accession>A0A177U5N7</accession>
<protein>
    <submittedName>
        <fullName evidence="2">Uncharacterized protein</fullName>
    </submittedName>
</protein>
<dbReference type="Proteomes" id="UP000077671">
    <property type="component" value="Unassembled WGS sequence"/>
</dbReference>
<reference evidence="2" key="2">
    <citation type="journal article" date="2019" name="IMA Fungus">
        <title>Genome sequencing and comparison of five Tilletia species to identify candidate genes for the detection of regulated species infecting wheat.</title>
        <authorList>
            <person name="Nguyen H.D.T."/>
            <person name="Sultana T."/>
            <person name="Kesanakurti P."/>
            <person name="Hambleton S."/>
        </authorList>
    </citation>
    <scope>NUCLEOTIDE SEQUENCE</scope>
    <source>
        <strain evidence="2">DAOMC 238032</strain>
    </source>
</reference>
<evidence type="ECO:0000313" key="2">
    <source>
        <dbReference type="EMBL" id="KAE8237173.1"/>
    </source>
</evidence>
<reference evidence="2" key="1">
    <citation type="submission" date="2016-04" db="EMBL/GenBank/DDBJ databases">
        <authorList>
            <person name="Nguyen H.D."/>
            <person name="Kesanakurti P."/>
            <person name="Cullis J."/>
            <person name="Levesque C.A."/>
            <person name="Hambleton S."/>
        </authorList>
    </citation>
    <scope>NUCLEOTIDE SEQUENCE</scope>
    <source>
        <strain evidence="2">DAOMC 238032</strain>
    </source>
</reference>
<name>A0A177U5N7_9BASI</name>
<proteinExistence type="predicted"/>
<feature type="region of interest" description="Disordered" evidence="1">
    <location>
        <begin position="1"/>
        <end position="89"/>
    </location>
</feature>
<feature type="compositionally biased region" description="Acidic residues" evidence="1">
    <location>
        <begin position="1"/>
        <end position="28"/>
    </location>
</feature>
<organism evidence="2 3">
    <name type="scientific">Tilletia caries</name>
    <name type="common">wheat bunt fungus</name>
    <dbReference type="NCBI Taxonomy" id="13290"/>
    <lineage>
        <taxon>Eukaryota</taxon>
        <taxon>Fungi</taxon>
        <taxon>Dikarya</taxon>
        <taxon>Basidiomycota</taxon>
        <taxon>Ustilaginomycotina</taxon>
        <taxon>Exobasidiomycetes</taxon>
        <taxon>Tilletiales</taxon>
        <taxon>Tilletiaceae</taxon>
        <taxon>Tilletia</taxon>
    </lineage>
</organism>